<evidence type="ECO:0000313" key="16">
    <source>
        <dbReference type="EMBL" id="SOS23595.1"/>
    </source>
</evidence>
<dbReference type="Pfam" id="PF21086">
    <property type="entry name" value="ACT_PSP_2"/>
    <property type="match status" value="1"/>
</dbReference>
<keyword evidence="7" id="KW-0479">Metal-binding</keyword>
<dbReference type="InterPro" id="IPR002912">
    <property type="entry name" value="ACT_dom"/>
</dbReference>
<evidence type="ECO:0000256" key="7">
    <source>
        <dbReference type="ARBA" id="ARBA00022723"/>
    </source>
</evidence>
<dbReference type="InterPro" id="IPR036412">
    <property type="entry name" value="HAD-like_sf"/>
</dbReference>
<gene>
    <name evidence="16" type="ORF">PL963_04782</name>
</gene>
<keyword evidence="6" id="KW-0028">Amino-acid biosynthesis</keyword>
<comment type="catalytic activity">
    <reaction evidence="13">
        <text>O-phospho-D-serine + H2O = D-serine + phosphate</text>
        <dbReference type="Rhea" id="RHEA:24873"/>
        <dbReference type="ChEBI" id="CHEBI:15377"/>
        <dbReference type="ChEBI" id="CHEBI:35247"/>
        <dbReference type="ChEBI" id="CHEBI:43474"/>
        <dbReference type="ChEBI" id="CHEBI:58680"/>
        <dbReference type="EC" id="3.1.3.3"/>
    </reaction>
</comment>
<keyword evidence="8" id="KW-0378">Hydrolase</keyword>
<proteinExistence type="inferred from homology"/>
<dbReference type="FunFam" id="3.30.70.260:FF:000065">
    <property type="entry name" value="Phosphoserine phosphatase SerB"/>
    <property type="match status" value="1"/>
</dbReference>
<name>A0A193SVS5_9PSED</name>
<dbReference type="PANTHER" id="PTHR43344:SF2">
    <property type="entry name" value="PHOSPHOSERINE PHOSPHATASE"/>
    <property type="match status" value="1"/>
</dbReference>
<evidence type="ECO:0000256" key="6">
    <source>
        <dbReference type="ARBA" id="ARBA00022605"/>
    </source>
</evidence>
<dbReference type="FunFam" id="3.30.70.260:FF:000041">
    <property type="entry name" value="Phosphoserine phosphatase SerB"/>
    <property type="match status" value="1"/>
</dbReference>
<dbReference type="AlphaFoldDB" id="A0A193SVS5"/>
<evidence type="ECO:0000256" key="9">
    <source>
        <dbReference type="ARBA" id="ARBA00022842"/>
    </source>
</evidence>
<dbReference type="FunFam" id="1.10.150.210:FF:000001">
    <property type="entry name" value="Phosphoserine phosphatase"/>
    <property type="match status" value="1"/>
</dbReference>
<organism evidence="16 17">
    <name type="scientific">Pseudomonas cerasi</name>
    <dbReference type="NCBI Taxonomy" id="1583341"/>
    <lineage>
        <taxon>Bacteria</taxon>
        <taxon>Pseudomonadati</taxon>
        <taxon>Pseudomonadota</taxon>
        <taxon>Gammaproteobacteria</taxon>
        <taxon>Pseudomonadales</taxon>
        <taxon>Pseudomonadaceae</taxon>
        <taxon>Pseudomonas</taxon>
    </lineage>
</organism>
<dbReference type="CDD" id="cd07500">
    <property type="entry name" value="HAD_PSP"/>
    <property type="match status" value="1"/>
</dbReference>
<dbReference type="SFLD" id="SFLDS00003">
    <property type="entry name" value="Haloacid_Dehalogenase"/>
    <property type="match status" value="1"/>
</dbReference>
<dbReference type="FunFam" id="3.40.50.1000:FF:000041">
    <property type="entry name" value="Phosphoserine phosphatase SerB"/>
    <property type="match status" value="1"/>
</dbReference>
<evidence type="ECO:0000256" key="8">
    <source>
        <dbReference type="ARBA" id="ARBA00022801"/>
    </source>
</evidence>
<dbReference type="InterPro" id="IPR023214">
    <property type="entry name" value="HAD_sf"/>
</dbReference>
<keyword evidence="9" id="KW-0460">Magnesium</keyword>
<evidence type="ECO:0000259" key="15">
    <source>
        <dbReference type="PROSITE" id="PS51671"/>
    </source>
</evidence>
<evidence type="ECO:0000256" key="12">
    <source>
        <dbReference type="ARBA" id="ARBA00048138"/>
    </source>
</evidence>
<evidence type="ECO:0000256" key="4">
    <source>
        <dbReference type="ARBA" id="ARBA00012640"/>
    </source>
</evidence>
<keyword evidence="17" id="KW-1185">Reference proteome</keyword>
<dbReference type="SFLD" id="SFLDG01137">
    <property type="entry name" value="C1.6.1:_Phosphoserine_Phosphat"/>
    <property type="match status" value="1"/>
</dbReference>
<dbReference type="CDD" id="cd04871">
    <property type="entry name" value="ACT_PSP_2"/>
    <property type="match status" value="1"/>
</dbReference>
<feature type="active site" description="Proton donor" evidence="14">
    <location>
        <position position="212"/>
    </location>
</feature>
<dbReference type="CDD" id="cd04870">
    <property type="entry name" value="ACT_PSP_1"/>
    <property type="match status" value="1"/>
</dbReference>
<dbReference type="GO" id="GO:0036424">
    <property type="term" value="F:L-phosphoserine phosphatase activity"/>
    <property type="evidence" value="ECO:0007669"/>
    <property type="project" value="InterPro"/>
</dbReference>
<dbReference type="Pfam" id="PF13740">
    <property type="entry name" value="ACT_6"/>
    <property type="match status" value="1"/>
</dbReference>
<dbReference type="PROSITE" id="PS51671">
    <property type="entry name" value="ACT"/>
    <property type="match status" value="1"/>
</dbReference>
<evidence type="ECO:0000256" key="11">
    <source>
        <dbReference type="ARBA" id="ARBA00031693"/>
    </source>
</evidence>
<evidence type="ECO:0000256" key="5">
    <source>
        <dbReference type="ARBA" id="ARBA00015196"/>
    </source>
</evidence>
<dbReference type="InterPro" id="IPR049148">
    <property type="entry name" value="PSP_ACT"/>
</dbReference>
<evidence type="ECO:0000256" key="10">
    <source>
        <dbReference type="ARBA" id="ARBA00023299"/>
    </source>
</evidence>
<dbReference type="PANTHER" id="PTHR43344">
    <property type="entry name" value="PHOSPHOSERINE PHOSPHATASE"/>
    <property type="match status" value="1"/>
</dbReference>
<dbReference type="Gene3D" id="3.30.70.260">
    <property type="match status" value="2"/>
</dbReference>
<evidence type="ECO:0000256" key="1">
    <source>
        <dbReference type="ARBA" id="ARBA00001946"/>
    </source>
</evidence>
<evidence type="ECO:0000256" key="14">
    <source>
        <dbReference type="PIRSR" id="PIRSR604469-1"/>
    </source>
</evidence>
<dbReference type="GO" id="GO:0006564">
    <property type="term" value="P:L-serine biosynthetic process"/>
    <property type="evidence" value="ECO:0007669"/>
    <property type="project" value="UniProtKB-KW"/>
</dbReference>
<dbReference type="SFLD" id="SFLDF00029">
    <property type="entry name" value="phosphoserine_phosphatase"/>
    <property type="match status" value="1"/>
</dbReference>
<evidence type="ECO:0000256" key="2">
    <source>
        <dbReference type="ARBA" id="ARBA00005135"/>
    </source>
</evidence>
<comment type="pathway">
    <text evidence="2">Amino-acid biosynthesis; L-serine biosynthesis; L-serine from 3-phospho-D-glycerate: step 3/3.</text>
</comment>
<dbReference type="InterPro" id="IPR045865">
    <property type="entry name" value="ACT-like_dom_sf"/>
</dbReference>
<dbReference type="UniPathway" id="UPA00135">
    <property type="reaction ID" value="UER00198"/>
</dbReference>
<dbReference type="NCBIfam" id="TIGR01488">
    <property type="entry name" value="HAD-SF-IB"/>
    <property type="match status" value="1"/>
</dbReference>
<dbReference type="EC" id="3.1.3.3" evidence="4"/>
<dbReference type="GO" id="GO:0005737">
    <property type="term" value="C:cytoplasm"/>
    <property type="evidence" value="ECO:0007669"/>
    <property type="project" value="TreeGrafter"/>
</dbReference>
<dbReference type="SUPFAM" id="SSF55021">
    <property type="entry name" value="ACT-like"/>
    <property type="match status" value="1"/>
</dbReference>
<evidence type="ECO:0000313" key="17">
    <source>
        <dbReference type="Proteomes" id="UP000239025"/>
    </source>
</evidence>
<dbReference type="GO" id="GO:0000287">
    <property type="term" value="F:magnesium ion binding"/>
    <property type="evidence" value="ECO:0007669"/>
    <property type="project" value="TreeGrafter"/>
</dbReference>
<dbReference type="InterPro" id="IPR004469">
    <property type="entry name" value="PSP"/>
</dbReference>
<dbReference type="EMBL" id="LT963395">
    <property type="protein sequence ID" value="SOS23595.1"/>
    <property type="molecule type" value="Genomic_DNA"/>
</dbReference>
<evidence type="ECO:0000256" key="13">
    <source>
        <dbReference type="ARBA" id="ARBA00048523"/>
    </source>
</evidence>
<dbReference type="NCBIfam" id="TIGR00338">
    <property type="entry name" value="serB"/>
    <property type="match status" value="1"/>
</dbReference>
<comment type="catalytic activity">
    <reaction evidence="12">
        <text>O-phospho-L-serine + H2O = L-serine + phosphate</text>
        <dbReference type="Rhea" id="RHEA:21208"/>
        <dbReference type="ChEBI" id="CHEBI:15377"/>
        <dbReference type="ChEBI" id="CHEBI:33384"/>
        <dbReference type="ChEBI" id="CHEBI:43474"/>
        <dbReference type="ChEBI" id="CHEBI:57524"/>
        <dbReference type="EC" id="3.1.3.3"/>
    </reaction>
</comment>
<dbReference type="Proteomes" id="UP000239025">
    <property type="component" value="Chromosome 1"/>
</dbReference>
<comment type="cofactor">
    <cofactor evidence="1">
        <name>Mg(2+)</name>
        <dbReference type="ChEBI" id="CHEBI:18420"/>
    </cofactor>
</comment>
<dbReference type="SFLD" id="SFLDG01136">
    <property type="entry name" value="C1.6:_Phosphoserine_Phosphatas"/>
    <property type="match status" value="1"/>
</dbReference>
<dbReference type="Gene3D" id="1.10.150.210">
    <property type="entry name" value="Phosphoserine phosphatase, domain 2"/>
    <property type="match status" value="1"/>
</dbReference>
<dbReference type="SUPFAM" id="SSF56784">
    <property type="entry name" value="HAD-like"/>
    <property type="match status" value="1"/>
</dbReference>
<reference evidence="17" key="1">
    <citation type="submission" date="2017-11" db="EMBL/GenBank/DDBJ databases">
        <authorList>
            <person name="Blom J."/>
        </authorList>
    </citation>
    <scope>NUCLEOTIDE SEQUENCE [LARGE SCALE GENOMIC DNA]</scope>
</reference>
<accession>A0A193SVS5</accession>
<comment type="similarity">
    <text evidence="3">Belongs to the HAD-like hydrolase superfamily. SerB family.</text>
</comment>
<dbReference type="Pfam" id="PF12710">
    <property type="entry name" value="HAD"/>
    <property type="match status" value="1"/>
</dbReference>
<keyword evidence="10" id="KW-0718">Serine biosynthesis</keyword>
<feature type="active site" description="Nucleophile" evidence="14">
    <location>
        <position position="210"/>
    </location>
</feature>
<protein>
    <recommendedName>
        <fullName evidence="5">Phosphoserine phosphatase</fullName>
        <ecNumber evidence="4">3.1.3.3</ecNumber>
    </recommendedName>
    <alternativeName>
        <fullName evidence="11">O-phosphoserine phosphohydrolase</fullName>
    </alternativeName>
</protein>
<dbReference type="InterPro" id="IPR050582">
    <property type="entry name" value="HAD-like_SerB"/>
</dbReference>
<dbReference type="Gene3D" id="3.40.50.1000">
    <property type="entry name" value="HAD superfamily/HAD-like"/>
    <property type="match status" value="1"/>
</dbReference>
<evidence type="ECO:0000256" key="3">
    <source>
        <dbReference type="ARBA" id="ARBA00009184"/>
    </source>
</evidence>
<sequence length="418" mass="45516">MWLECGFFPLRGCALREIVLINITGVDRPGLTAAITGVLAQGGVNILDIGQAVIHDTLSFGILVEIPDTVQGSSVLKDILFTAYELDQQVRFTAVSETDYQHWVEGQGKARHIVTLLTRKVTAEQLQCVSAITAKYGLNIDQIDRLSGRMPLDTPADKGKGCIEFTVRGEPADPKAMQAEFLAVAQDLNVDIAFQQDSLFRRNRRLAVFDMDSTLIEAEVIDELAKAAGVGEQVSEITERAMRGELDFSESFKERLALLKGLDVSVLDEIGASLRLTEGAETLFSELKRLGYKTAILSGGFTYFAKQLQAKLGIDYVFANELEVVDGKVTGVAVEPIFNAQRKADLLRELAHKEGLSLEQTIAVGDGANDLPMLAIAGLGVAFRAKPLVKQSAKQAISTLGLDGVLYLLGFRDREGKR</sequence>
<feature type="domain" description="ACT" evidence="15">
    <location>
        <begin position="20"/>
        <end position="95"/>
    </location>
</feature>